<dbReference type="RefSeq" id="WP_153345080.1">
    <property type="nucleotide sequence ID" value="NZ_WIVE01000045.1"/>
</dbReference>
<proteinExistence type="predicted"/>
<gene>
    <name evidence="1" type="ORF">GHC57_13445</name>
</gene>
<dbReference type="AlphaFoldDB" id="A0A7X2D3L1"/>
<keyword evidence="2" id="KW-1185">Reference proteome</keyword>
<dbReference type="Proteomes" id="UP000434582">
    <property type="component" value="Unassembled WGS sequence"/>
</dbReference>
<dbReference type="EMBL" id="WIVE01000045">
    <property type="protein sequence ID" value="MQX37524.1"/>
    <property type="molecule type" value="Genomic_DNA"/>
</dbReference>
<comment type="caution">
    <text evidence="1">The sequence shown here is derived from an EMBL/GenBank/DDBJ whole genome shotgun (WGS) entry which is preliminary data.</text>
</comment>
<name>A0A7X2D3L1_9PROT</name>
<evidence type="ECO:0000313" key="1">
    <source>
        <dbReference type="EMBL" id="MQX37524.1"/>
    </source>
</evidence>
<accession>A0A7X2D3L1</accession>
<protein>
    <submittedName>
        <fullName evidence="1">Uncharacterized protein</fullName>
    </submittedName>
</protein>
<reference evidence="1 2" key="1">
    <citation type="submission" date="2019-10" db="EMBL/GenBank/DDBJ databases">
        <title>Draft whole-genome sequence of the purple nonsulfur photosynthetic bacterium Roseospira navarrensis DSM 15114.</title>
        <authorList>
            <person name="Kyndt J.A."/>
            <person name="Meyer T.E."/>
        </authorList>
    </citation>
    <scope>NUCLEOTIDE SEQUENCE [LARGE SCALE GENOMIC DNA]</scope>
    <source>
        <strain evidence="1 2">DSM 15114</strain>
    </source>
</reference>
<sequence length="424" mass="46713">MHSPDNDIPDWDKTFTARWQAAIKREFGSGNVAAHKLSREGINPTTVKSWFKNGGRPTVANLCLVARAARDPSAFMVEVCGDEPWARELGVAVQRRRLASAELSFMAARAPVQTDPGVVIRALTGPVRRYRLVTETGQVSPSADCPEEAALSFVDLDSALRTPAVDHVLRTRGWVLIEEEDGDDQPLIVRCDALSVAAGACEALIDVLERELPRAGAVLRVFITDWVDFPCANLYQLATELERIRQIQAFCSAADAGASQTVRFDGMSPGSERRSLDEIPQSGRAFMRIWKESGGIVDSDLIQRVEQSALFDMGGVFGVQDQRFRVAYVGPKLRLPVGMTRERITGHDLLEIQPSSGFGAMVASHYALAARERAPVVHLVRVTRQRSYRRVSYPIFDPRGRKVVAIIGFSDARNTEVSNDSAHT</sequence>
<evidence type="ECO:0000313" key="2">
    <source>
        <dbReference type="Proteomes" id="UP000434582"/>
    </source>
</evidence>
<dbReference type="OrthoDB" id="7335149at2"/>
<organism evidence="1 2">
    <name type="scientific">Roseospira navarrensis</name>
    <dbReference type="NCBI Taxonomy" id="140058"/>
    <lineage>
        <taxon>Bacteria</taxon>
        <taxon>Pseudomonadati</taxon>
        <taxon>Pseudomonadota</taxon>
        <taxon>Alphaproteobacteria</taxon>
        <taxon>Rhodospirillales</taxon>
        <taxon>Rhodospirillaceae</taxon>
        <taxon>Roseospira</taxon>
    </lineage>
</organism>